<evidence type="ECO:0000256" key="6">
    <source>
        <dbReference type="ARBA" id="ARBA00023126"/>
    </source>
</evidence>
<feature type="binding site" description="in other chain" evidence="9">
    <location>
        <begin position="187"/>
        <end position="188"/>
    </location>
    <ligand>
        <name>substrate</name>
        <note>ligand shared between dimeric partners</note>
    </ligand>
</feature>
<proteinExistence type="inferred from homology"/>
<dbReference type="FunFam" id="1.10.1040.10:FF:000032">
    <property type="entry name" value="6-phosphogluconate dehydrogenase, decarboxylating"/>
    <property type="match status" value="1"/>
</dbReference>
<keyword evidence="5 10" id="KW-0311">Gluconate utilization</keyword>
<keyword evidence="3 7" id="KW-0521">NADP</keyword>
<evidence type="ECO:0000256" key="2">
    <source>
        <dbReference type="ARBA" id="ARBA00011738"/>
    </source>
</evidence>
<dbReference type="EMBL" id="CP003260">
    <property type="protein sequence ID" value="AFG34296.1"/>
    <property type="molecule type" value="Genomic_DNA"/>
</dbReference>
<evidence type="ECO:0000256" key="3">
    <source>
        <dbReference type="ARBA" id="ARBA00022857"/>
    </source>
</evidence>
<dbReference type="PIRSF" id="PIRSF000109">
    <property type="entry name" value="6PGD"/>
    <property type="match status" value="1"/>
</dbReference>
<dbReference type="Pfam" id="PF03446">
    <property type="entry name" value="NAD_binding_2"/>
    <property type="match status" value="1"/>
</dbReference>
<feature type="binding site" description="in other chain" evidence="9">
    <location>
        <position position="192"/>
    </location>
    <ligand>
        <name>substrate</name>
        <note>ligand shared between dimeric partners</note>
    </ligand>
</feature>
<gene>
    <name evidence="12" type="ordered locus">Ferpe_0141</name>
</gene>
<feature type="binding site" description="in other chain" evidence="9">
    <location>
        <position position="289"/>
    </location>
    <ligand>
        <name>substrate</name>
        <note>ligand shared between dimeric partners</note>
    </ligand>
</feature>
<feature type="active site" description="Proton acceptor" evidence="8">
    <location>
        <position position="184"/>
    </location>
</feature>
<dbReference type="AlphaFoldDB" id="H9U9V3"/>
<dbReference type="InterPro" id="IPR036291">
    <property type="entry name" value="NAD(P)-bd_dom_sf"/>
</dbReference>
<comment type="catalytic activity">
    <reaction evidence="7 10">
        <text>6-phospho-D-gluconate + NADP(+) = D-ribulose 5-phosphate + CO2 + NADPH</text>
        <dbReference type="Rhea" id="RHEA:10116"/>
        <dbReference type="ChEBI" id="CHEBI:16526"/>
        <dbReference type="ChEBI" id="CHEBI:57783"/>
        <dbReference type="ChEBI" id="CHEBI:58121"/>
        <dbReference type="ChEBI" id="CHEBI:58349"/>
        <dbReference type="ChEBI" id="CHEBI:58759"/>
        <dbReference type="EC" id="1.1.1.44"/>
    </reaction>
</comment>
<dbReference type="Gene3D" id="1.10.1040.10">
    <property type="entry name" value="N-(1-d-carboxylethyl)-l-norvaline Dehydrogenase, domain 2"/>
    <property type="match status" value="1"/>
</dbReference>
<dbReference type="InterPro" id="IPR006183">
    <property type="entry name" value="Pgluconate_DH"/>
</dbReference>
<feature type="active site" description="Proton donor" evidence="8">
    <location>
        <position position="191"/>
    </location>
</feature>
<evidence type="ECO:0000313" key="13">
    <source>
        <dbReference type="Proteomes" id="UP000007384"/>
    </source>
</evidence>
<keyword evidence="6 7" id="KW-0570">Pentose shunt</keyword>
<dbReference type="SUPFAM" id="SSF51735">
    <property type="entry name" value="NAD(P)-binding Rossmann-fold domains"/>
    <property type="match status" value="1"/>
</dbReference>
<dbReference type="Gene3D" id="3.40.50.720">
    <property type="entry name" value="NAD(P)-binding Rossmann-like Domain"/>
    <property type="match status" value="1"/>
</dbReference>
<dbReference type="InterPro" id="IPR008927">
    <property type="entry name" value="6-PGluconate_DH-like_C_sf"/>
</dbReference>
<feature type="binding site" description="in other chain" evidence="9">
    <location>
        <begin position="130"/>
        <end position="132"/>
    </location>
    <ligand>
        <name>substrate</name>
        <note>ligand shared between dimeric partners</note>
    </ligand>
</feature>
<dbReference type="PATRIC" id="fig|771875.3.peg.149"/>
<comment type="pathway">
    <text evidence="7 10">Carbohydrate degradation; pentose phosphate pathway; D-ribulose 5-phosphate from D-glucose 6-phosphate (oxidative stage): step 3/3.</text>
</comment>
<feature type="binding site" description="in other chain" evidence="9">
    <location>
        <position position="104"/>
    </location>
    <ligand>
        <name>substrate</name>
        <note>ligand shared between dimeric partners</note>
    </ligand>
</feature>
<dbReference type="PROSITE" id="PS00461">
    <property type="entry name" value="6PGD"/>
    <property type="match status" value="1"/>
</dbReference>
<comment type="subunit">
    <text evidence="2 7">Homodimer.</text>
</comment>
<sequence>MDGKSDVGIIGLGTMGKNLSLNFAQKGLRVSVYDKEYGVTKQFLSSIPFSYSIRGFQGIDALVESLSRPRVIILLITAGNPVDEVINSLIPFLEVGDIVIDSGNSHFKDTERRYRFLAEKGFRFLGMGISGGSEGALKGPSLMPGGDYQAYKQVEEMLKKIAAKSRYGECVNYMGERSAGHFVKMVHNGIEYGIIAGISEVYQVMREVLLLRTDEIATIFEEWNELLFDSFLLRVASIVLRQVDELTGAPFIDVILDVAEQKGTGLWFTQTALELGIPAITIAASVNSRMISVFKELRMRISKNSQIKRRSLEQESLGLDLISLLKDALMFVNYIAFSEGLWLLTRASNEFGYNVQLDNVLKVWRKGSILESSFIDYLLLEDLGGLGCLIEKENIIKNLNLLYENVIQVSSIAKRYNIPIPVIDSAINFYLSIVSEKLPANLVQAIRDWFGYHGFYRVDKPNQVFHFEKGEADS</sequence>
<evidence type="ECO:0000256" key="9">
    <source>
        <dbReference type="PIRSR" id="PIRSR000109-2"/>
    </source>
</evidence>
<dbReference type="Proteomes" id="UP000007384">
    <property type="component" value="Chromosome"/>
</dbReference>
<comment type="similarity">
    <text evidence="1 7 10">Belongs to the 6-phosphogluconate dehydrogenase family.</text>
</comment>
<keyword evidence="13" id="KW-1185">Reference proteome</keyword>
<dbReference type="InterPro" id="IPR006115">
    <property type="entry name" value="6PGDH_NADP-bd"/>
</dbReference>
<feature type="domain" description="6-phosphogluconate dehydrogenase C-terminal" evidence="11">
    <location>
        <begin position="180"/>
        <end position="470"/>
    </location>
</feature>
<feature type="binding site" description="in other chain" evidence="9">
    <location>
        <position position="262"/>
    </location>
    <ligand>
        <name>substrate</name>
        <note>ligand shared between dimeric partners</note>
    </ligand>
</feature>
<dbReference type="RefSeq" id="WP_014450764.1">
    <property type="nucleotide sequence ID" value="NC_017095.1"/>
</dbReference>
<evidence type="ECO:0000256" key="8">
    <source>
        <dbReference type="PIRSR" id="PIRSR000109-1"/>
    </source>
</evidence>
<evidence type="ECO:0000259" key="11">
    <source>
        <dbReference type="SMART" id="SM01350"/>
    </source>
</evidence>
<dbReference type="Gene3D" id="1.20.5.320">
    <property type="entry name" value="6-Phosphogluconate Dehydrogenase, domain 3"/>
    <property type="match status" value="1"/>
</dbReference>
<evidence type="ECO:0000256" key="10">
    <source>
        <dbReference type="RuleBase" id="RU000485"/>
    </source>
</evidence>
<evidence type="ECO:0000313" key="12">
    <source>
        <dbReference type="EMBL" id="AFG34296.1"/>
    </source>
</evidence>
<feature type="binding site" evidence="9">
    <location>
        <position position="447"/>
    </location>
    <ligand>
        <name>substrate</name>
        <note>ligand shared between dimeric partners</note>
    </ligand>
</feature>
<dbReference type="InterPro" id="IPR006113">
    <property type="entry name" value="6PGDH_Gnd/GntZ"/>
</dbReference>
<dbReference type="SMART" id="SM01350">
    <property type="entry name" value="6PGD"/>
    <property type="match status" value="1"/>
</dbReference>
<name>H9U9V3_FERPD</name>
<dbReference type="InterPro" id="IPR013328">
    <property type="entry name" value="6PGD_dom2"/>
</dbReference>
<evidence type="ECO:0000256" key="1">
    <source>
        <dbReference type="ARBA" id="ARBA00008419"/>
    </source>
</evidence>
<dbReference type="eggNOG" id="COG0362">
    <property type="taxonomic scope" value="Bacteria"/>
</dbReference>
<keyword evidence="4 7" id="KW-0560">Oxidoreductase</keyword>
<dbReference type="KEGG" id="fpe:Ferpe_0141"/>
<dbReference type="InterPro" id="IPR006184">
    <property type="entry name" value="6PGdom_BS"/>
</dbReference>
<dbReference type="InterPro" id="IPR006114">
    <property type="entry name" value="6PGDH_C"/>
</dbReference>
<dbReference type="GO" id="GO:0019521">
    <property type="term" value="P:D-gluconate metabolic process"/>
    <property type="evidence" value="ECO:0007669"/>
    <property type="project" value="UniProtKB-KW"/>
</dbReference>
<accession>H9U9V3</accession>
<dbReference type="PANTHER" id="PTHR11811">
    <property type="entry name" value="6-PHOSPHOGLUCONATE DEHYDROGENASE"/>
    <property type="match status" value="1"/>
</dbReference>
<dbReference type="EC" id="1.1.1.44" evidence="7 10"/>
<dbReference type="SUPFAM" id="SSF48179">
    <property type="entry name" value="6-phosphogluconate dehydrogenase C-terminal domain-like"/>
    <property type="match status" value="1"/>
</dbReference>
<dbReference type="GO" id="GO:0050661">
    <property type="term" value="F:NADP binding"/>
    <property type="evidence" value="ECO:0007669"/>
    <property type="project" value="InterPro"/>
</dbReference>
<protein>
    <recommendedName>
        <fullName evidence="7 10">6-phosphogluconate dehydrogenase, decarboxylating</fullName>
        <ecNumber evidence="7 10">1.1.1.44</ecNumber>
    </recommendedName>
</protein>
<dbReference type="UniPathway" id="UPA00115">
    <property type="reaction ID" value="UER00410"/>
</dbReference>
<dbReference type="Pfam" id="PF00393">
    <property type="entry name" value="6PGD"/>
    <property type="match status" value="1"/>
</dbReference>
<dbReference type="NCBIfam" id="NF006765">
    <property type="entry name" value="PRK09287.1"/>
    <property type="match status" value="1"/>
</dbReference>
<dbReference type="STRING" id="771875.Ferpe_0141"/>
<dbReference type="GO" id="GO:0004616">
    <property type="term" value="F:phosphogluconate dehydrogenase (decarboxylating) activity"/>
    <property type="evidence" value="ECO:0007669"/>
    <property type="project" value="UniProtKB-EC"/>
</dbReference>
<comment type="function">
    <text evidence="7">Catalyzes the oxidative decarboxylation of 6-phosphogluconate to ribulose 5-phosphate and CO(2), with concomitant reduction of NADP to NADPH.</text>
</comment>
<dbReference type="HOGENOM" id="CLU_024540_4_2_0"/>
<evidence type="ECO:0000256" key="7">
    <source>
        <dbReference type="PIRNR" id="PIRNR000109"/>
    </source>
</evidence>
<evidence type="ECO:0000256" key="4">
    <source>
        <dbReference type="ARBA" id="ARBA00023002"/>
    </source>
</evidence>
<dbReference type="PRINTS" id="PR00076">
    <property type="entry name" value="6PGDHDRGNASE"/>
</dbReference>
<evidence type="ECO:0000256" key="5">
    <source>
        <dbReference type="ARBA" id="ARBA00023064"/>
    </source>
</evidence>
<dbReference type="NCBIfam" id="TIGR00873">
    <property type="entry name" value="gnd"/>
    <property type="match status" value="1"/>
</dbReference>
<organism evidence="12 13">
    <name type="scientific">Fervidobacterium pennivorans (strain DSM 9078 / Ven5)</name>
    <dbReference type="NCBI Taxonomy" id="771875"/>
    <lineage>
        <taxon>Bacteria</taxon>
        <taxon>Thermotogati</taxon>
        <taxon>Thermotogota</taxon>
        <taxon>Thermotogae</taxon>
        <taxon>Thermotogales</taxon>
        <taxon>Fervidobacteriaceae</taxon>
        <taxon>Fervidobacterium</taxon>
    </lineage>
</organism>
<reference evidence="12" key="1">
    <citation type="submission" date="2012-03" db="EMBL/GenBank/DDBJ databases">
        <title>Complete sequence of Fervidobacterium pennivorans DSM 9078.</title>
        <authorList>
            <consortium name="US DOE Joint Genome Institute"/>
            <person name="Lucas S."/>
            <person name="Han J."/>
            <person name="Lapidus A."/>
            <person name="Cheng J.-F."/>
            <person name="Goodwin L."/>
            <person name="Pitluck S."/>
            <person name="Peters L."/>
            <person name="Ovchinnikova G."/>
            <person name="Lu M."/>
            <person name="Detter J.C."/>
            <person name="Han C."/>
            <person name="Tapia R."/>
            <person name="Land M."/>
            <person name="Hauser L."/>
            <person name="Kyrpides N."/>
            <person name="Ivanova N."/>
            <person name="Pagani I."/>
            <person name="Noll K.M."/>
            <person name="Woyke T."/>
        </authorList>
    </citation>
    <scope>NUCLEOTIDE SEQUENCE</scope>
    <source>
        <strain evidence="12">DSM 9078</strain>
    </source>
</reference>
<dbReference type="GO" id="GO:0006098">
    <property type="term" value="P:pentose-phosphate shunt"/>
    <property type="evidence" value="ECO:0007669"/>
    <property type="project" value="UniProtKB-UniPathway"/>
</dbReference>
<feature type="binding site" evidence="9">
    <location>
        <position position="453"/>
    </location>
    <ligand>
        <name>substrate</name>
        <note>ligand shared between dimeric partners</note>
    </ligand>
</feature>